<gene>
    <name evidence="2" type="ORF">ACA1_247740</name>
</gene>
<dbReference type="EMBL" id="KB008093">
    <property type="protein sequence ID" value="ELR13546.1"/>
    <property type="molecule type" value="Genomic_DNA"/>
</dbReference>
<evidence type="ECO:0000313" key="3">
    <source>
        <dbReference type="Proteomes" id="UP000011083"/>
    </source>
</evidence>
<organism evidence="2 3">
    <name type="scientific">Acanthamoeba castellanii (strain ATCC 30010 / Neff)</name>
    <dbReference type="NCBI Taxonomy" id="1257118"/>
    <lineage>
        <taxon>Eukaryota</taxon>
        <taxon>Amoebozoa</taxon>
        <taxon>Discosea</taxon>
        <taxon>Longamoebia</taxon>
        <taxon>Centramoebida</taxon>
        <taxon>Acanthamoebidae</taxon>
        <taxon>Acanthamoeba</taxon>
    </lineage>
</organism>
<dbReference type="KEGG" id="acan:ACA1_247740"/>
<feature type="region of interest" description="Disordered" evidence="1">
    <location>
        <begin position="194"/>
        <end position="228"/>
    </location>
</feature>
<evidence type="ECO:0000256" key="1">
    <source>
        <dbReference type="SAM" id="MobiDB-lite"/>
    </source>
</evidence>
<dbReference type="GeneID" id="14913960"/>
<accession>L8GMU8</accession>
<dbReference type="VEuPathDB" id="AmoebaDB:ACA1_247740"/>
<proteinExistence type="predicted"/>
<dbReference type="RefSeq" id="XP_004335559.1">
    <property type="nucleotide sequence ID" value="XM_004335511.1"/>
</dbReference>
<protein>
    <submittedName>
        <fullName evidence="2">Uncharacterized protein</fullName>
    </submittedName>
</protein>
<keyword evidence="3" id="KW-1185">Reference proteome</keyword>
<sequence length="261" mass="30248">MEKGNLCRWYFEAEKELYESGLLDGCGYKLAYGKSKNGQDGNEAEAEQQWGKDETTAKEPLENRHQSPFRCNIDHEYIEAAIPEVTEWFDHKYTKDVLSDNKWIMAWISWLNLFYDRANTVHNKISHVIKLIEWCLVFKRNSISNYEGAAMVLNSLRDAAGIAKAKGLRQRAMLQHSKLRMAEESGNTCCQNFESTGNISSDVEDNYDNDDDDDDDDEPSRPYSSAQKAARTRHEWGVAWDLQRYLIAMLTFLRVRVRVRV</sequence>
<evidence type="ECO:0000313" key="2">
    <source>
        <dbReference type="EMBL" id="ELR13546.1"/>
    </source>
</evidence>
<feature type="compositionally biased region" description="Basic and acidic residues" evidence="1">
    <location>
        <begin position="50"/>
        <end position="62"/>
    </location>
</feature>
<feature type="region of interest" description="Disordered" evidence="1">
    <location>
        <begin position="36"/>
        <end position="62"/>
    </location>
</feature>
<name>L8GMU8_ACACF</name>
<feature type="compositionally biased region" description="Acidic residues" evidence="1">
    <location>
        <begin position="202"/>
        <end position="218"/>
    </location>
</feature>
<dbReference type="Proteomes" id="UP000011083">
    <property type="component" value="Unassembled WGS sequence"/>
</dbReference>
<reference evidence="2 3" key="1">
    <citation type="journal article" date="2013" name="Genome Biol.">
        <title>Genome of Acanthamoeba castellanii highlights extensive lateral gene transfer and early evolution of tyrosine kinase signaling.</title>
        <authorList>
            <person name="Clarke M."/>
            <person name="Lohan A.J."/>
            <person name="Liu B."/>
            <person name="Lagkouvardos I."/>
            <person name="Roy S."/>
            <person name="Zafar N."/>
            <person name="Bertelli C."/>
            <person name="Schilde C."/>
            <person name="Kianianmomeni A."/>
            <person name="Burglin T.R."/>
            <person name="Frech C."/>
            <person name="Turcotte B."/>
            <person name="Kopec K.O."/>
            <person name="Synnott J.M."/>
            <person name="Choo C."/>
            <person name="Paponov I."/>
            <person name="Finkler A."/>
            <person name="Soon Heng Tan C."/>
            <person name="Hutchins A.P."/>
            <person name="Weinmeier T."/>
            <person name="Rattei T."/>
            <person name="Chu J.S."/>
            <person name="Gimenez G."/>
            <person name="Irimia M."/>
            <person name="Rigden D.J."/>
            <person name="Fitzpatrick D.A."/>
            <person name="Lorenzo-Morales J."/>
            <person name="Bateman A."/>
            <person name="Chiu C.H."/>
            <person name="Tang P."/>
            <person name="Hegemann P."/>
            <person name="Fromm H."/>
            <person name="Raoult D."/>
            <person name="Greub G."/>
            <person name="Miranda-Saavedra D."/>
            <person name="Chen N."/>
            <person name="Nash P."/>
            <person name="Ginger M.L."/>
            <person name="Horn M."/>
            <person name="Schaap P."/>
            <person name="Caler L."/>
            <person name="Loftus B."/>
        </authorList>
    </citation>
    <scope>NUCLEOTIDE SEQUENCE [LARGE SCALE GENOMIC DNA]</scope>
    <source>
        <strain evidence="2 3">Neff</strain>
    </source>
</reference>
<dbReference type="AlphaFoldDB" id="L8GMU8"/>